<proteinExistence type="predicted"/>
<reference evidence="1 2" key="1">
    <citation type="submission" date="2016-11" db="EMBL/GenBank/DDBJ databases">
        <authorList>
            <person name="Jaros S."/>
            <person name="Januszkiewicz K."/>
            <person name="Wedrychowicz H."/>
        </authorList>
    </citation>
    <scope>NUCLEOTIDE SEQUENCE [LARGE SCALE GENOMIC DNA]</scope>
    <source>
        <strain evidence="1 2">OK807</strain>
    </source>
</reference>
<dbReference type="InterPro" id="IPR012340">
    <property type="entry name" value="NA-bd_OB-fold"/>
</dbReference>
<dbReference type="Proteomes" id="UP000181909">
    <property type="component" value="Unassembled WGS sequence"/>
</dbReference>
<dbReference type="STRING" id="1893.SAMN02787144_102678"/>
<evidence type="ECO:0000313" key="2">
    <source>
        <dbReference type="Proteomes" id="UP000181909"/>
    </source>
</evidence>
<name>A0A1K2F1G6_STRAR</name>
<organism evidence="1 2">
    <name type="scientific">Streptomyces atratus</name>
    <dbReference type="NCBI Taxonomy" id="1893"/>
    <lineage>
        <taxon>Bacteria</taxon>
        <taxon>Bacillati</taxon>
        <taxon>Actinomycetota</taxon>
        <taxon>Actinomycetes</taxon>
        <taxon>Kitasatosporales</taxon>
        <taxon>Streptomycetaceae</taxon>
        <taxon>Streptomyces</taxon>
    </lineage>
</organism>
<protein>
    <submittedName>
        <fullName evidence="1">Uncharacterized protein</fullName>
    </submittedName>
</protein>
<dbReference type="EMBL" id="FPJO01000026">
    <property type="protein sequence ID" value="SFY41076.1"/>
    <property type="molecule type" value="Genomic_DNA"/>
</dbReference>
<dbReference type="RefSeq" id="WP_256260295.1">
    <property type="nucleotide sequence ID" value="NZ_CP108276.1"/>
</dbReference>
<gene>
    <name evidence="1" type="ORF">SAMN02787144_102678</name>
</gene>
<dbReference type="AlphaFoldDB" id="A0A1K2F1G6"/>
<sequence length="73" mass="7585">MHRADESARSPVGAIGRVTVPIPSDGPGEVLVAVRGGSEAYTAWSATSIDRDVRVVVVDSVSARGVIVERLPS</sequence>
<accession>A0A1K2F1G6</accession>
<dbReference type="Gene3D" id="2.40.50.140">
    <property type="entry name" value="Nucleic acid-binding proteins"/>
    <property type="match status" value="1"/>
</dbReference>
<evidence type="ECO:0000313" key="1">
    <source>
        <dbReference type="EMBL" id="SFY41076.1"/>
    </source>
</evidence>